<proteinExistence type="predicted"/>
<name>A0A9P5SK57_9FUNG</name>
<dbReference type="AlphaFoldDB" id="A0A9P5SK57"/>
<comment type="caution">
    <text evidence="1">The sequence shown here is derived from an EMBL/GenBank/DDBJ whole genome shotgun (WGS) entry which is preliminary data.</text>
</comment>
<gene>
    <name evidence="1" type="ORF">BG006_005190</name>
</gene>
<dbReference type="Proteomes" id="UP000696485">
    <property type="component" value="Unassembled WGS sequence"/>
</dbReference>
<reference evidence="1" key="1">
    <citation type="journal article" date="2020" name="Fungal Divers.">
        <title>Resolving the Mortierellaceae phylogeny through synthesis of multi-gene phylogenetics and phylogenomics.</title>
        <authorList>
            <person name="Vandepol N."/>
            <person name="Liber J."/>
            <person name="Desiro A."/>
            <person name="Na H."/>
            <person name="Kennedy M."/>
            <person name="Barry K."/>
            <person name="Grigoriev I.V."/>
            <person name="Miller A.N."/>
            <person name="O'Donnell K."/>
            <person name="Stajich J.E."/>
            <person name="Bonito G."/>
        </authorList>
    </citation>
    <scope>NUCLEOTIDE SEQUENCE</scope>
    <source>
        <strain evidence="1">NVP1</strain>
    </source>
</reference>
<organism evidence="1 2">
    <name type="scientific">Podila minutissima</name>
    <dbReference type="NCBI Taxonomy" id="64525"/>
    <lineage>
        <taxon>Eukaryota</taxon>
        <taxon>Fungi</taxon>
        <taxon>Fungi incertae sedis</taxon>
        <taxon>Mucoromycota</taxon>
        <taxon>Mortierellomycotina</taxon>
        <taxon>Mortierellomycetes</taxon>
        <taxon>Mortierellales</taxon>
        <taxon>Mortierellaceae</taxon>
        <taxon>Podila</taxon>
    </lineage>
</organism>
<sequence length="162" mass="18534">MDDQIRSESSFSWKLSIQPTMFTAPFCESIKRSFHFEPKSSDKAPHLWQCDIIEDMINGVATVAIDIHRANFEISSTSPPPTGPVAVMGLSQRSRSEVLEQPLQLEQEDQEYSPGTSKDVEYRTISIHTPKYLSPLMWAFLHGRSTDSIRGIFFVFLYQFKI</sequence>
<protein>
    <submittedName>
        <fullName evidence="1">Uncharacterized protein</fullName>
    </submittedName>
</protein>
<accession>A0A9P5SK57</accession>
<evidence type="ECO:0000313" key="1">
    <source>
        <dbReference type="EMBL" id="KAF9331957.1"/>
    </source>
</evidence>
<evidence type="ECO:0000313" key="2">
    <source>
        <dbReference type="Proteomes" id="UP000696485"/>
    </source>
</evidence>
<dbReference type="EMBL" id="JAAAUY010000291">
    <property type="protein sequence ID" value="KAF9331957.1"/>
    <property type="molecule type" value="Genomic_DNA"/>
</dbReference>
<keyword evidence="2" id="KW-1185">Reference proteome</keyword>